<sequence>MTTIHEEREALALLQDYWDQPSQERDEWLKARTQGRDKLRYRVLRLASSETSVTGRFRTGGAGSELTDIVYPERIGAYRLVDIIGEGGMGTVFTGERDSGDFEHKVAIKIIRPGLLKESLIERFKRERQTLAGFDHPNIARLFDGGELEDGSPFIIMEYVDGQSITEYCKQNDIGRKVGLGLFLDLCDAVSHAHQNLIVHRDLTPSNILVTKTGSVKLIDFGIAKPHELDGAGPAHFSVQSLSFTPGFAAPERRAGQPTTTLSDIYSLGRVLEAMSRRWRPDRDLAAIVERATAAAPEERYPAVNALSKDVQALLAGDAVEARNGGLGYRAGRVITKRKWMSGVAMVVLAGLIGGLVVTNNLYREAEAARMEAERRFGDVRDLANTMMFDIYNAIEDVPGSSDALMQLATAAQGYLDDLSASSAADRGLRLETAEGLIRLSEIQGSPSRGARLDAQKAKENLNQAITLLTELQDTDPGNDAVRLNLGRAYSDLSRIYTYIDQDYEAAEAAITSAIGVLEPQTGARFSREAVVQEALFEARLLASTLESHQGRHEAAITGLEELRDDLLVFWPMHEENASDKQAGDLQMVATLTELCRNHAFTEGYEKAIATCDDAVTRIDALYETSPDEIDIARAYYMAHDLRGFAHGNAGNGPQSVSDYEAALYAVRDLTRRDPNNEHFRQALDLVESGIMVAYAVNGDFEKSEATALIGIEKAEARLAASPEKANLKRNLMVGHWNLQTLYGMFNEQEKRCATMAEVKRLADEMEAGGVLADIDRAGLQVIYAEYAKCPGVSLDAPDMPVTEE</sequence>
<evidence type="ECO:0000313" key="10">
    <source>
        <dbReference type="Proteomes" id="UP000621856"/>
    </source>
</evidence>
<comment type="caution">
    <text evidence="8">The sequence shown here is derived from an EMBL/GenBank/DDBJ whole genome shotgun (WGS) entry which is preliminary data.</text>
</comment>
<dbReference type="GO" id="GO:0005524">
    <property type="term" value="F:ATP binding"/>
    <property type="evidence" value="ECO:0007669"/>
    <property type="project" value="UniProtKB-UniRule"/>
</dbReference>
<dbReference type="EMBL" id="BMGZ01000001">
    <property type="protein sequence ID" value="GGH92349.1"/>
    <property type="molecule type" value="Genomic_DNA"/>
</dbReference>
<evidence type="ECO:0000313" key="9">
    <source>
        <dbReference type="EMBL" id="NHK26443.1"/>
    </source>
</evidence>
<keyword evidence="6" id="KW-0472">Membrane</keyword>
<dbReference type="Pfam" id="PF00069">
    <property type="entry name" value="Pkinase"/>
    <property type="match status" value="1"/>
</dbReference>
<dbReference type="InterPro" id="IPR017441">
    <property type="entry name" value="Protein_kinase_ATP_BS"/>
</dbReference>
<keyword evidence="1" id="KW-0808">Transferase</keyword>
<feature type="domain" description="Protein kinase" evidence="7">
    <location>
        <begin position="78"/>
        <end position="377"/>
    </location>
</feature>
<keyword evidence="4 5" id="KW-0067">ATP-binding</keyword>
<dbReference type="SUPFAM" id="SSF48452">
    <property type="entry name" value="TPR-like"/>
    <property type="match status" value="1"/>
</dbReference>
<keyword evidence="9" id="KW-0723">Serine/threonine-protein kinase</keyword>
<dbReference type="EMBL" id="VCJR02000001">
    <property type="protein sequence ID" value="NHK26443.1"/>
    <property type="molecule type" value="Genomic_DNA"/>
</dbReference>
<dbReference type="CDD" id="cd14014">
    <property type="entry name" value="STKc_PknB_like"/>
    <property type="match status" value="1"/>
</dbReference>
<evidence type="ECO:0000256" key="2">
    <source>
        <dbReference type="ARBA" id="ARBA00022741"/>
    </source>
</evidence>
<dbReference type="InterPro" id="IPR008266">
    <property type="entry name" value="Tyr_kinase_AS"/>
</dbReference>
<name>A0A8J3A4I0_9PROT</name>
<evidence type="ECO:0000256" key="5">
    <source>
        <dbReference type="PROSITE-ProRule" id="PRU10141"/>
    </source>
</evidence>
<dbReference type="InterPro" id="IPR000719">
    <property type="entry name" value="Prot_kinase_dom"/>
</dbReference>
<reference evidence="9 11" key="2">
    <citation type="submission" date="2020-02" db="EMBL/GenBank/DDBJ databases">
        <title>Genome sequence of Parvularcula flava strain NH6-79.</title>
        <authorList>
            <person name="Abdul Karim M.H."/>
            <person name="Lam M.Q."/>
            <person name="Chen S.J."/>
            <person name="Yahya A."/>
            <person name="Shahir S."/>
            <person name="Shamsir M.S."/>
            <person name="Chong C.S."/>
        </authorList>
    </citation>
    <scope>NUCLEOTIDE SEQUENCE [LARGE SCALE GENOMIC DNA]</scope>
    <source>
        <strain evidence="9 11">NH6-79</strain>
    </source>
</reference>
<dbReference type="PANTHER" id="PTHR43289">
    <property type="entry name" value="MITOGEN-ACTIVATED PROTEIN KINASE KINASE KINASE 20-RELATED"/>
    <property type="match status" value="1"/>
</dbReference>
<dbReference type="SUPFAM" id="SSF56112">
    <property type="entry name" value="Protein kinase-like (PK-like)"/>
    <property type="match status" value="1"/>
</dbReference>
<dbReference type="PROSITE" id="PS00107">
    <property type="entry name" value="PROTEIN_KINASE_ATP"/>
    <property type="match status" value="1"/>
</dbReference>
<dbReference type="Gene3D" id="1.10.510.10">
    <property type="entry name" value="Transferase(Phosphotransferase) domain 1"/>
    <property type="match status" value="1"/>
</dbReference>
<keyword evidence="6" id="KW-0812">Transmembrane</keyword>
<keyword evidence="6" id="KW-1133">Transmembrane helix</keyword>
<evidence type="ECO:0000256" key="4">
    <source>
        <dbReference type="ARBA" id="ARBA00022840"/>
    </source>
</evidence>
<evidence type="ECO:0000259" key="7">
    <source>
        <dbReference type="PROSITE" id="PS50011"/>
    </source>
</evidence>
<evidence type="ECO:0000313" key="8">
    <source>
        <dbReference type="EMBL" id="GGH92349.1"/>
    </source>
</evidence>
<evidence type="ECO:0000256" key="3">
    <source>
        <dbReference type="ARBA" id="ARBA00022777"/>
    </source>
</evidence>
<organism evidence="8 10">
    <name type="scientific">Aquisalinus luteolus</name>
    <dbReference type="NCBI Taxonomy" id="1566827"/>
    <lineage>
        <taxon>Bacteria</taxon>
        <taxon>Pseudomonadati</taxon>
        <taxon>Pseudomonadota</taxon>
        <taxon>Alphaproteobacteria</taxon>
        <taxon>Parvularculales</taxon>
        <taxon>Parvularculaceae</taxon>
        <taxon>Aquisalinus</taxon>
    </lineage>
</organism>
<dbReference type="RefSeq" id="WP_155135993.1">
    <property type="nucleotide sequence ID" value="NZ_BMGZ01000001.1"/>
</dbReference>
<proteinExistence type="predicted"/>
<dbReference type="Proteomes" id="UP000621856">
    <property type="component" value="Unassembled WGS sequence"/>
</dbReference>
<dbReference type="PROSITE" id="PS00109">
    <property type="entry name" value="PROTEIN_KINASE_TYR"/>
    <property type="match status" value="1"/>
</dbReference>
<dbReference type="Proteomes" id="UP000818603">
    <property type="component" value="Unassembled WGS sequence"/>
</dbReference>
<dbReference type="InterPro" id="IPR011990">
    <property type="entry name" value="TPR-like_helical_dom_sf"/>
</dbReference>
<reference evidence="8" key="3">
    <citation type="submission" date="2020-09" db="EMBL/GenBank/DDBJ databases">
        <authorList>
            <person name="Sun Q."/>
            <person name="Zhou Y."/>
        </authorList>
    </citation>
    <scope>NUCLEOTIDE SEQUENCE</scope>
    <source>
        <strain evidence="8">CGMCC 1.14984</strain>
    </source>
</reference>
<keyword evidence="11" id="KW-1185">Reference proteome</keyword>
<evidence type="ECO:0000313" key="11">
    <source>
        <dbReference type="Proteomes" id="UP000818603"/>
    </source>
</evidence>
<keyword evidence="3 9" id="KW-0418">Kinase</keyword>
<evidence type="ECO:0000256" key="1">
    <source>
        <dbReference type="ARBA" id="ARBA00022679"/>
    </source>
</evidence>
<gene>
    <name evidence="9" type="ORF">FF098_000815</name>
    <name evidence="8" type="ORF">GCM10011355_01640</name>
</gene>
<dbReference type="InterPro" id="IPR011009">
    <property type="entry name" value="Kinase-like_dom_sf"/>
</dbReference>
<accession>A0A8J3A4I0</accession>
<dbReference type="PROSITE" id="PS50011">
    <property type="entry name" value="PROTEIN_KINASE_DOM"/>
    <property type="match status" value="1"/>
</dbReference>
<feature type="binding site" evidence="5">
    <location>
        <position position="109"/>
    </location>
    <ligand>
        <name>ATP</name>
        <dbReference type="ChEBI" id="CHEBI:30616"/>
    </ligand>
</feature>
<dbReference type="Gene3D" id="1.25.40.10">
    <property type="entry name" value="Tetratricopeptide repeat domain"/>
    <property type="match status" value="1"/>
</dbReference>
<protein>
    <submittedName>
        <fullName evidence="9">Serine/threonine protein kinase</fullName>
    </submittedName>
</protein>
<reference evidence="8" key="1">
    <citation type="journal article" date="2014" name="Int. J. Syst. Evol. Microbiol.">
        <title>Complete genome sequence of Corynebacterium casei LMG S-19264T (=DSM 44701T), isolated from a smear-ripened cheese.</title>
        <authorList>
            <consortium name="US DOE Joint Genome Institute (JGI-PGF)"/>
            <person name="Walter F."/>
            <person name="Albersmeier A."/>
            <person name="Kalinowski J."/>
            <person name="Ruckert C."/>
        </authorList>
    </citation>
    <scope>NUCLEOTIDE SEQUENCE</scope>
    <source>
        <strain evidence="8">CGMCC 1.14984</strain>
    </source>
</reference>
<feature type="transmembrane region" description="Helical" evidence="6">
    <location>
        <begin position="340"/>
        <end position="363"/>
    </location>
</feature>
<dbReference type="AlphaFoldDB" id="A0A8J3A4I0"/>
<evidence type="ECO:0000256" key="6">
    <source>
        <dbReference type="SAM" id="Phobius"/>
    </source>
</evidence>
<dbReference type="GO" id="GO:0004674">
    <property type="term" value="F:protein serine/threonine kinase activity"/>
    <property type="evidence" value="ECO:0007669"/>
    <property type="project" value="UniProtKB-KW"/>
</dbReference>
<keyword evidence="2 5" id="KW-0547">Nucleotide-binding</keyword>
<dbReference type="PANTHER" id="PTHR43289:SF34">
    <property type="entry name" value="SERINE_THREONINE-PROTEIN KINASE YBDM-RELATED"/>
    <property type="match status" value="1"/>
</dbReference>